<name>A0ABQ9N2Y5_HEVBR</name>
<comment type="caution">
    <text evidence="5">The sequence shown here is derived from an EMBL/GenBank/DDBJ whole genome shotgun (WGS) entry which is preliminary data.</text>
</comment>
<dbReference type="InterPro" id="IPR004198">
    <property type="entry name" value="Znf_C5HC2"/>
</dbReference>
<dbReference type="Pfam" id="PF02373">
    <property type="entry name" value="JmjC"/>
    <property type="match status" value="1"/>
</dbReference>
<accession>A0ABQ9N2Y5</accession>
<feature type="domain" description="JmjC" evidence="4">
    <location>
        <begin position="202"/>
        <end position="375"/>
    </location>
</feature>
<evidence type="ECO:0000256" key="1">
    <source>
        <dbReference type="ARBA" id="ARBA00022723"/>
    </source>
</evidence>
<dbReference type="EMBL" id="JARPOI010000003">
    <property type="protein sequence ID" value="KAJ9185590.1"/>
    <property type="molecule type" value="Genomic_DNA"/>
</dbReference>
<dbReference type="SMART" id="SM00558">
    <property type="entry name" value="JmjC"/>
    <property type="match status" value="1"/>
</dbReference>
<dbReference type="PANTHER" id="PTHR10694">
    <property type="entry name" value="LYSINE-SPECIFIC DEMETHYLASE"/>
    <property type="match status" value="1"/>
</dbReference>
<proteinExistence type="predicted"/>
<dbReference type="InterPro" id="IPR003349">
    <property type="entry name" value="JmjN"/>
</dbReference>
<organism evidence="5 6">
    <name type="scientific">Hevea brasiliensis</name>
    <name type="common">Para rubber tree</name>
    <name type="synonym">Siphonia brasiliensis</name>
    <dbReference type="NCBI Taxonomy" id="3981"/>
    <lineage>
        <taxon>Eukaryota</taxon>
        <taxon>Viridiplantae</taxon>
        <taxon>Streptophyta</taxon>
        <taxon>Embryophyta</taxon>
        <taxon>Tracheophyta</taxon>
        <taxon>Spermatophyta</taxon>
        <taxon>Magnoliopsida</taxon>
        <taxon>eudicotyledons</taxon>
        <taxon>Gunneridae</taxon>
        <taxon>Pentapetalae</taxon>
        <taxon>rosids</taxon>
        <taxon>fabids</taxon>
        <taxon>Malpighiales</taxon>
        <taxon>Euphorbiaceae</taxon>
        <taxon>Crotonoideae</taxon>
        <taxon>Micrandreae</taxon>
        <taxon>Hevea</taxon>
    </lineage>
</organism>
<reference evidence="5" key="1">
    <citation type="journal article" date="2023" name="Plant Biotechnol. J.">
        <title>Chromosome-level wild Hevea brasiliensis genome provides new tools for genomic-assisted breeding and valuable loci to elevate rubber yield.</title>
        <authorList>
            <person name="Cheng H."/>
            <person name="Song X."/>
            <person name="Hu Y."/>
            <person name="Wu T."/>
            <person name="Yang Q."/>
            <person name="An Z."/>
            <person name="Feng S."/>
            <person name="Deng Z."/>
            <person name="Wu W."/>
            <person name="Zeng X."/>
            <person name="Tu M."/>
            <person name="Wang X."/>
            <person name="Huang H."/>
        </authorList>
    </citation>
    <scope>NUCLEOTIDE SEQUENCE</scope>
    <source>
        <strain evidence="5">MT/VB/25A 57/8</strain>
    </source>
</reference>
<feature type="domain" description="JmjN" evidence="3">
    <location>
        <begin position="62"/>
        <end position="103"/>
    </location>
</feature>
<evidence type="ECO:0000256" key="2">
    <source>
        <dbReference type="ARBA" id="ARBA00023004"/>
    </source>
</evidence>
<evidence type="ECO:0000313" key="6">
    <source>
        <dbReference type="Proteomes" id="UP001174677"/>
    </source>
</evidence>
<keyword evidence="2" id="KW-0408">Iron</keyword>
<gene>
    <name evidence="5" type="ORF">P3X46_005202</name>
</gene>
<dbReference type="SMART" id="SM00545">
    <property type="entry name" value="JmjN"/>
    <property type="match status" value="1"/>
</dbReference>
<dbReference type="PROSITE" id="PS51184">
    <property type="entry name" value="JMJC"/>
    <property type="match status" value="1"/>
</dbReference>
<dbReference type="PANTHER" id="PTHR10694:SF33">
    <property type="entry name" value="LYSINE-SPECIFIC DEMETHYLASE 5"/>
    <property type="match status" value="1"/>
</dbReference>
<keyword evidence="1" id="KW-0479">Metal-binding</keyword>
<dbReference type="Gene3D" id="2.60.120.650">
    <property type="entry name" value="Cupin"/>
    <property type="match status" value="1"/>
</dbReference>
<evidence type="ECO:0000259" key="4">
    <source>
        <dbReference type="PROSITE" id="PS51184"/>
    </source>
</evidence>
<protein>
    <recommendedName>
        <fullName evidence="7">JmjC domain-containing protein</fullName>
    </recommendedName>
</protein>
<keyword evidence="6" id="KW-1185">Reference proteome</keyword>
<dbReference type="PROSITE" id="PS51183">
    <property type="entry name" value="JMJN"/>
    <property type="match status" value="1"/>
</dbReference>
<evidence type="ECO:0008006" key="7">
    <source>
        <dbReference type="Google" id="ProtNLM"/>
    </source>
</evidence>
<sequence length="636" mass="72025">MKTTSRETALKAFTSCGRRTRTKKSPFSQSNRPLIDKDISSKCTAGKYDLIDLEWTDKISECPVYRPSFEEFEDPLNYLQKIAAEASQYGICKIVSPIKPSVPAAEVLKDFKFSTYVQPLRLTEWDMDDKVTFSMGEREYTFNTFKSMADENFVCRFSCSEYLSPEQLEKNFWLEMSSGKEETVEYAINVDGSAFSSDPDDQLGASKWNLKTLPKLPNSILRLVEHEIPGVTNPMLYIGMLFSMFAWHVEDHYLFSINYHHTGAPKTWYGVPGHAALQFEKVVLDLVYAHDILSIGDEDGVFKEIAGKTTMFPPSTLLQHSVPVYKAVQMPGEFVVTFPRAYHAGFSNGFNCGEAVNFALGDWFPFGELASKRYARIGMMAILPCEEILCKEAVHLLKHEDLNRSSAGVATHNSVEVSFVRHMRLFSSALWKLKNRVENLKESSILLPNSHGTIICGTCKRDCYLAFLECNQCFHLLCHFHDINSLDCPCGGKRNLFIRENIRDMEELAQKLEEEGIMRKIHKETNCGNNVSLQPNAIIFCIKSELIPHSKNEDLQRQESGARRTGESIMEMTTIKARGKDDDCDSDMVKPNKRGCLDLTGLLPFFGACKRARRSCKLQKTRTKFNEPASEVPSSA</sequence>
<dbReference type="Pfam" id="PF02375">
    <property type="entry name" value="JmjN"/>
    <property type="match status" value="1"/>
</dbReference>
<evidence type="ECO:0000259" key="3">
    <source>
        <dbReference type="PROSITE" id="PS51183"/>
    </source>
</evidence>
<dbReference type="Pfam" id="PF02928">
    <property type="entry name" value="zf-C5HC2"/>
    <property type="match status" value="1"/>
</dbReference>
<evidence type="ECO:0000313" key="5">
    <source>
        <dbReference type="EMBL" id="KAJ9185590.1"/>
    </source>
</evidence>
<dbReference type="SUPFAM" id="SSF51197">
    <property type="entry name" value="Clavaminate synthase-like"/>
    <property type="match status" value="1"/>
</dbReference>
<dbReference type="InterPro" id="IPR003347">
    <property type="entry name" value="JmjC_dom"/>
</dbReference>
<dbReference type="Proteomes" id="UP001174677">
    <property type="component" value="Chromosome 3"/>
</dbReference>